<dbReference type="KEGG" id="dalk:DSCA_57980"/>
<keyword evidence="15" id="KW-1185">Reference proteome</keyword>
<dbReference type="Proteomes" id="UP000427906">
    <property type="component" value="Chromosome"/>
</dbReference>
<dbReference type="InterPro" id="IPR006685">
    <property type="entry name" value="MscS_channel_2nd"/>
</dbReference>
<dbReference type="SUPFAM" id="SSF82861">
    <property type="entry name" value="Mechanosensitive channel protein MscS (YggB), transmembrane region"/>
    <property type="match status" value="1"/>
</dbReference>
<feature type="transmembrane region" description="Helical" evidence="9">
    <location>
        <begin position="318"/>
        <end position="340"/>
    </location>
</feature>
<dbReference type="RefSeq" id="WP_231716305.1">
    <property type="nucleotide sequence ID" value="NZ_AP021874.1"/>
</dbReference>
<evidence type="ECO:0000256" key="3">
    <source>
        <dbReference type="ARBA" id="ARBA00022475"/>
    </source>
</evidence>
<sequence>MKTARQSTLAATGGGRVFLLTVMLLLAVSTAFAQDDGQAPSGAPPYPDLKQTVQAALQAEKSHLSSLEKSLQDHENRAREQIAELGLKNIQLSTVASLLLTPETRMDDLEKAWPGIRSTIEKLDGWLAELKKRLDDAQKLSGQLADQKTFAEQQLQILKAAESRTPESQALIDDLDVLIRSQAKRGEILKRLQAGYLDLIARVGETRQGFVDLTEKFSLGIQEKRWADRFQRTVNPLISLGWKNIGGELRSLGEQLRKIGSLSYWFVLGADLLASRGLLPVTSLLLYLLTMILILRLRRFFRRIREKAFTTEYPWRRMAIRLLTRSMPLLGTVLFFYIFFQARSLFDTVLGIQEMFSLLIVWLFTKWGLNFISLQTQQDPQLLPTAWASPLKSLLRLIRCFAAIYLVLAWLVGSGGVLLMVARIAFEAALIVWIFRFRPQFRAHPMPGVAPATWQKLLRPTLSVLANIIFITGPVLELAGYGALSLYWFTSWGATATALFWGLLFFLILREGDQRFYKEPPSSPAVPHRAAQPVRWALFQLFWLMWGIVLLISLILAWSGTQTVFSGLVKVLRFPVSVGDSSFTLRGLLSAALILFFTHLLIRLWRHVLSTRILAQSGLESGLQHSITSITVYLLWGIGVLAALHAFGLSSTSLTVAFGALSIGLGFGLQNIFNNFISGIILLFERPIQVGDAVEINGTWAEVKKINFRSTVVQTYDNASLIIPNSEFISSQVTNWSFRDLTLRIKISVGVAYGSDIERVRSTLLEIAGKTEKVLAYPRPDVLFSDFGDSALVFVLRVWTDVDNMLKVGTAIRFEIDRLFREQGIEIAFPQRDIHIRSNVTAQAANTFTVDAPPPGKKASPSPAGPGAKPETA</sequence>
<evidence type="ECO:0000256" key="10">
    <source>
        <dbReference type="SAM" id="SignalP"/>
    </source>
</evidence>
<evidence type="ECO:0000256" key="6">
    <source>
        <dbReference type="ARBA" id="ARBA00023136"/>
    </source>
</evidence>
<evidence type="ECO:0000313" key="15">
    <source>
        <dbReference type="Proteomes" id="UP000427906"/>
    </source>
</evidence>
<dbReference type="InterPro" id="IPR049142">
    <property type="entry name" value="MS_channel_1st"/>
</dbReference>
<feature type="transmembrane region" description="Helical" evidence="9">
    <location>
        <begin position="583"/>
        <end position="605"/>
    </location>
</feature>
<dbReference type="InterPro" id="IPR010920">
    <property type="entry name" value="LSM_dom_sf"/>
</dbReference>
<dbReference type="AlphaFoldDB" id="A0A5K7YTB1"/>
<accession>A0A5K7YTB1</accession>
<dbReference type="PANTHER" id="PTHR30347:SF1">
    <property type="entry name" value="MECHANOSENSITIVE CHANNEL MSCK"/>
    <property type="match status" value="1"/>
</dbReference>
<feature type="transmembrane region" description="Helical" evidence="9">
    <location>
        <begin position="488"/>
        <end position="509"/>
    </location>
</feature>
<dbReference type="Gene3D" id="2.30.30.60">
    <property type="match status" value="1"/>
</dbReference>
<dbReference type="Pfam" id="PF00924">
    <property type="entry name" value="MS_channel_2nd"/>
    <property type="match status" value="1"/>
</dbReference>
<feature type="transmembrane region" description="Helical" evidence="9">
    <location>
        <begin position="393"/>
        <end position="411"/>
    </location>
</feature>
<evidence type="ECO:0000259" key="12">
    <source>
        <dbReference type="Pfam" id="PF21082"/>
    </source>
</evidence>
<dbReference type="Pfam" id="PF21088">
    <property type="entry name" value="MS_channel_1st"/>
    <property type="match status" value="1"/>
</dbReference>
<feature type="transmembrane region" description="Helical" evidence="9">
    <location>
        <begin position="277"/>
        <end position="297"/>
    </location>
</feature>
<protein>
    <recommendedName>
        <fullName evidence="16">Mechanosensitive ion channel protein MscS</fullName>
    </recommendedName>
</protein>
<feature type="transmembrane region" description="Helical" evidence="9">
    <location>
        <begin position="654"/>
        <end position="673"/>
    </location>
</feature>
<comment type="subcellular location">
    <subcellularLocation>
        <location evidence="1">Cell membrane</location>
        <topology evidence="1">Multi-pass membrane protein</topology>
    </subcellularLocation>
</comment>
<feature type="transmembrane region" description="Helical" evidence="9">
    <location>
        <begin position="417"/>
        <end position="436"/>
    </location>
</feature>
<feature type="signal peptide" evidence="10">
    <location>
        <begin position="1"/>
        <end position="33"/>
    </location>
</feature>
<dbReference type="SUPFAM" id="SSF82689">
    <property type="entry name" value="Mechanosensitive channel protein MscS (YggB), C-terminal domain"/>
    <property type="match status" value="1"/>
</dbReference>
<dbReference type="Gene3D" id="3.30.70.100">
    <property type="match status" value="1"/>
</dbReference>
<keyword evidence="7" id="KW-0175">Coiled coil</keyword>
<dbReference type="InterPro" id="IPR049278">
    <property type="entry name" value="MS_channel_C"/>
</dbReference>
<dbReference type="Pfam" id="PF21082">
    <property type="entry name" value="MS_channel_3rd"/>
    <property type="match status" value="1"/>
</dbReference>
<keyword evidence="10" id="KW-0732">Signal</keyword>
<feature type="chain" id="PRO_5024303960" description="Mechanosensitive ion channel protein MscS" evidence="10">
    <location>
        <begin position="34"/>
        <end position="873"/>
    </location>
</feature>
<evidence type="ECO:0008006" key="16">
    <source>
        <dbReference type="Google" id="ProtNLM"/>
    </source>
</evidence>
<dbReference type="InterPro" id="IPR023408">
    <property type="entry name" value="MscS_beta-dom_sf"/>
</dbReference>
<dbReference type="EMBL" id="AP021874">
    <property type="protein sequence ID" value="BBO71868.1"/>
    <property type="molecule type" value="Genomic_DNA"/>
</dbReference>
<feature type="region of interest" description="Disordered" evidence="8">
    <location>
        <begin position="847"/>
        <end position="873"/>
    </location>
</feature>
<evidence type="ECO:0000256" key="4">
    <source>
        <dbReference type="ARBA" id="ARBA00022692"/>
    </source>
</evidence>
<organism evidence="14 15">
    <name type="scientific">Desulfosarcina alkanivorans</name>
    <dbReference type="NCBI Taxonomy" id="571177"/>
    <lineage>
        <taxon>Bacteria</taxon>
        <taxon>Pseudomonadati</taxon>
        <taxon>Thermodesulfobacteriota</taxon>
        <taxon>Desulfobacteria</taxon>
        <taxon>Desulfobacterales</taxon>
        <taxon>Desulfosarcinaceae</taxon>
        <taxon>Desulfosarcina</taxon>
    </lineage>
</organism>
<feature type="coiled-coil region" evidence="7">
    <location>
        <begin position="120"/>
        <end position="147"/>
    </location>
</feature>
<keyword evidence="3" id="KW-1003">Cell membrane</keyword>
<evidence type="ECO:0000256" key="7">
    <source>
        <dbReference type="SAM" id="Coils"/>
    </source>
</evidence>
<dbReference type="Gene3D" id="1.10.287.1260">
    <property type="match status" value="1"/>
</dbReference>
<dbReference type="InterPro" id="IPR011014">
    <property type="entry name" value="MscS_channel_TM-2"/>
</dbReference>
<feature type="transmembrane region" description="Helical" evidence="9">
    <location>
        <begin position="352"/>
        <end position="372"/>
    </location>
</feature>
<gene>
    <name evidence="14" type="ORF">DSCA_57980</name>
</gene>
<feature type="coiled-coil region" evidence="7">
    <location>
        <begin position="57"/>
        <end position="84"/>
    </location>
</feature>
<dbReference type="GO" id="GO:0008381">
    <property type="term" value="F:mechanosensitive monoatomic ion channel activity"/>
    <property type="evidence" value="ECO:0007669"/>
    <property type="project" value="UniProtKB-ARBA"/>
</dbReference>
<evidence type="ECO:0000259" key="13">
    <source>
        <dbReference type="Pfam" id="PF21088"/>
    </source>
</evidence>
<evidence type="ECO:0000259" key="11">
    <source>
        <dbReference type="Pfam" id="PF00924"/>
    </source>
</evidence>
<name>A0A5K7YTB1_9BACT</name>
<evidence type="ECO:0000313" key="14">
    <source>
        <dbReference type="EMBL" id="BBO71868.1"/>
    </source>
</evidence>
<proteinExistence type="inferred from homology"/>
<dbReference type="PANTHER" id="PTHR30347">
    <property type="entry name" value="POTASSIUM CHANNEL RELATED"/>
    <property type="match status" value="1"/>
</dbReference>
<feature type="transmembrane region" description="Helical" evidence="9">
    <location>
        <begin position="626"/>
        <end position="648"/>
    </location>
</feature>
<evidence type="ECO:0000256" key="2">
    <source>
        <dbReference type="ARBA" id="ARBA00008017"/>
    </source>
</evidence>
<keyword evidence="4 9" id="KW-0812">Transmembrane</keyword>
<dbReference type="GO" id="GO:0005886">
    <property type="term" value="C:plasma membrane"/>
    <property type="evidence" value="ECO:0007669"/>
    <property type="project" value="UniProtKB-SubCell"/>
</dbReference>
<reference evidence="14 15" key="1">
    <citation type="submission" date="2019-11" db="EMBL/GenBank/DDBJ databases">
        <title>Comparative genomics of hydrocarbon-degrading Desulfosarcina strains.</title>
        <authorList>
            <person name="Watanabe M."/>
            <person name="Kojima H."/>
            <person name="Fukui M."/>
        </authorList>
    </citation>
    <scope>NUCLEOTIDE SEQUENCE [LARGE SCALE GENOMIC DNA]</scope>
    <source>
        <strain evidence="14 15">PL12</strain>
    </source>
</reference>
<evidence type="ECO:0000256" key="5">
    <source>
        <dbReference type="ARBA" id="ARBA00022989"/>
    </source>
</evidence>
<keyword evidence="6 9" id="KW-0472">Membrane</keyword>
<evidence type="ECO:0000256" key="1">
    <source>
        <dbReference type="ARBA" id="ARBA00004651"/>
    </source>
</evidence>
<evidence type="ECO:0000256" key="9">
    <source>
        <dbReference type="SAM" id="Phobius"/>
    </source>
</evidence>
<dbReference type="InterPro" id="IPR052702">
    <property type="entry name" value="MscS-like_channel"/>
</dbReference>
<keyword evidence="5 9" id="KW-1133">Transmembrane helix</keyword>
<feature type="domain" description="Mechanosensitive ion channel MscS" evidence="11">
    <location>
        <begin position="671"/>
        <end position="737"/>
    </location>
</feature>
<dbReference type="SUPFAM" id="SSF50182">
    <property type="entry name" value="Sm-like ribonucleoproteins"/>
    <property type="match status" value="1"/>
</dbReference>
<feature type="domain" description="Mechanosensitive ion channel transmembrane helices 2/3" evidence="13">
    <location>
        <begin position="630"/>
        <end position="670"/>
    </location>
</feature>
<feature type="transmembrane region" description="Helical" evidence="9">
    <location>
        <begin position="457"/>
        <end position="476"/>
    </location>
</feature>
<feature type="domain" description="Mechanosensitive ion channel MscS C-terminal" evidence="12">
    <location>
        <begin position="745"/>
        <end position="827"/>
    </location>
</feature>
<dbReference type="InterPro" id="IPR011066">
    <property type="entry name" value="MscS_channel_C_sf"/>
</dbReference>
<comment type="similarity">
    <text evidence="2">Belongs to the MscS (TC 1.A.23) family.</text>
</comment>
<evidence type="ECO:0000256" key="8">
    <source>
        <dbReference type="SAM" id="MobiDB-lite"/>
    </source>
</evidence>
<feature type="compositionally biased region" description="Low complexity" evidence="8">
    <location>
        <begin position="857"/>
        <end position="873"/>
    </location>
</feature>
<feature type="transmembrane region" description="Helical" evidence="9">
    <location>
        <begin position="536"/>
        <end position="558"/>
    </location>
</feature>